<name>A0A5P8VTZ9_9NOSO</name>
<gene>
    <name evidence="1" type="ORF">GXM_01388</name>
</gene>
<organism evidence="1 2">
    <name type="scientific">Nostoc sphaeroides CCNUC1</name>
    <dbReference type="NCBI Taxonomy" id="2653204"/>
    <lineage>
        <taxon>Bacteria</taxon>
        <taxon>Bacillati</taxon>
        <taxon>Cyanobacteriota</taxon>
        <taxon>Cyanophyceae</taxon>
        <taxon>Nostocales</taxon>
        <taxon>Nostocaceae</taxon>
        <taxon>Nostoc</taxon>
    </lineage>
</organism>
<dbReference type="RefSeq" id="WP_152590697.1">
    <property type="nucleotide sequence ID" value="NZ_CP045226.1"/>
</dbReference>
<dbReference type="Pfam" id="PF09907">
    <property type="entry name" value="HigB_toxin"/>
    <property type="match status" value="1"/>
</dbReference>
<dbReference type="GO" id="GO:0003723">
    <property type="term" value="F:RNA binding"/>
    <property type="evidence" value="ECO:0007669"/>
    <property type="project" value="InterPro"/>
</dbReference>
<reference evidence="1 2" key="1">
    <citation type="submission" date="2019-10" db="EMBL/GenBank/DDBJ databases">
        <title>Genomic and transcriptomic insights into the perfect genentic adaptation of a filamentous nitrogen-fixing cyanobacterium to rice fields.</title>
        <authorList>
            <person name="Chen Z."/>
        </authorList>
    </citation>
    <scope>NUCLEOTIDE SEQUENCE [LARGE SCALE GENOMIC DNA]</scope>
    <source>
        <strain evidence="1">CCNUC1</strain>
    </source>
</reference>
<sequence length="99" mass="11812">MHIISFRILREYAENHADCQEALSNWYKVATKAKWSNLVEVQQIFIKAEAVGNFTVFNIKGNKYRLIVSIDYEGQLIYIKYILTHAEYDKENWKDDPYF</sequence>
<dbReference type="GO" id="GO:0004519">
    <property type="term" value="F:endonuclease activity"/>
    <property type="evidence" value="ECO:0007669"/>
    <property type="project" value="InterPro"/>
</dbReference>
<keyword evidence="2" id="KW-1185">Reference proteome</keyword>
<dbReference type="EMBL" id="CP045226">
    <property type="protein sequence ID" value="QFS43915.1"/>
    <property type="molecule type" value="Genomic_DNA"/>
</dbReference>
<accession>A0A5P8VTZ9</accession>
<dbReference type="AlphaFoldDB" id="A0A5P8VTZ9"/>
<proteinExistence type="predicted"/>
<evidence type="ECO:0000313" key="1">
    <source>
        <dbReference type="EMBL" id="QFS43915.1"/>
    </source>
</evidence>
<dbReference type="KEGG" id="nsh:GXM_01388"/>
<dbReference type="GO" id="GO:0110001">
    <property type="term" value="C:toxin-antitoxin complex"/>
    <property type="evidence" value="ECO:0007669"/>
    <property type="project" value="InterPro"/>
</dbReference>
<evidence type="ECO:0000313" key="2">
    <source>
        <dbReference type="Proteomes" id="UP000326678"/>
    </source>
</evidence>
<dbReference type="Proteomes" id="UP000326678">
    <property type="component" value="Chromosome Gxm1"/>
</dbReference>
<protein>
    <submittedName>
        <fullName evidence="1">HigB, mRNA interferase HigB</fullName>
    </submittedName>
</protein>
<dbReference type="InterPro" id="IPR018669">
    <property type="entry name" value="Toxin_HigB"/>
</dbReference>